<dbReference type="EMBL" id="CP056775">
    <property type="protein sequence ID" value="QRR02517.1"/>
    <property type="molecule type" value="Genomic_DNA"/>
</dbReference>
<gene>
    <name evidence="4" type="ORF">HWI92_17175</name>
</gene>
<dbReference type="Pfam" id="PF08338">
    <property type="entry name" value="DUF1731"/>
    <property type="match status" value="1"/>
</dbReference>
<dbReference type="Proteomes" id="UP000612680">
    <property type="component" value="Chromosome"/>
</dbReference>
<evidence type="ECO:0000259" key="3">
    <source>
        <dbReference type="Pfam" id="PF08338"/>
    </source>
</evidence>
<organism evidence="4 5">
    <name type="scientific">Dyadobacter sandarakinus</name>
    <dbReference type="NCBI Taxonomy" id="2747268"/>
    <lineage>
        <taxon>Bacteria</taxon>
        <taxon>Pseudomonadati</taxon>
        <taxon>Bacteroidota</taxon>
        <taxon>Cytophagia</taxon>
        <taxon>Cytophagales</taxon>
        <taxon>Spirosomataceae</taxon>
        <taxon>Dyadobacter</taxon>
    </lineage>
</organism>
<dbReference type="NCBIfam" id="TIGR01777">
    <property type="entry name" value="yfcH"/>
    <property type="match status" value="1"/>
</dbReference>
<dbReference type="InterPro" id="IPR013549">
    <property type="entry name" value="DUF1731"/>
</dbReference>
<dbReference type="InterPro" id="IPR001509">
    <property type="entry name" value="Epimerase_deHydtase"/>
</dbReference>
<evidence type="ECO:0000313" key="5">
    <source>
        <dbReference type="Proteomes" id="UP000612680"/>
    </source>
</evidence>
<feature type="domain" description="NAD-dependent epimerase/dehydratase" evidence="2">
    <location>
        <begin position="5"/>
        <end position="217"/>
    </location>
</feature>
<dbReference type="SUPFAM" id="SSF51735">
    <property type="entry name" value="NAD(P)-binding Rossmann-fold domains"/>
    <property type="match status" value="1"/>
</dbReference>
<feature type="domain" description="DUF1731" evidence="3">
    <location>
        <begin position="254"/>
        <end position="299"/>
    </location>
</feature>
<name>A0ABX7IAP3_9BACT</name>
<dbReference type="PANTHER" id="PTHR11092:SF0">
    <property type="entry name" value="EPIMERASE FAMILY PROTEIN SDR39U1"/>
    <property type="match status" value="1"/>
</dbReference>
<evidence type="ECO:0000259" key="2">
    <source>
        <dbReference type="Pfam" id="PF01370"/>
    </source>
</evidence>
<dbReference type="Gene3D" id="3.40.50.720">
    <property type="entry name" value="NAD(P)-binding Rossmann-like Domain"/>
    <property type="match status" value="1"/>
</dbReference>
<proteinExistence type="inferred from homology"/>
<dbReference type="PANTHER" id="PTHR11092">
    <property type="entry name" value="SUGAR NUCLEOTIDE EPIMERASE RELATED"/>
    <property type="match status" value="1"/>
</dbReference>
<evidence type="ECO:0000313" key="4">
    <source>
        <dbReference type="EMBL" id="QRR02517.1"/>
    </source>
</evidence>
<reference evidence="4 5" key="1">
    <citation type="submission" date="2020-06" db="EMBL/GenBank/DDBJ databases">
        <title>Dyadobacter sandarakinus sp. nov., isolated from the soil of the Arctic Yellow River Station.</title>
        <authorList>
            <person name="Zhang Y."/>
            <person name="Peng F."/>
        </authorList>
    </citation>
    <scope>NUCLEOTIDE SEQUENCE [LARGE SCALE GENOMIC DNA]</scope>
    <source>
        <strain evidence="4 5">Q3-56</strain>
    </source>
</reference>
<keyword evidence="5" id="KW-1185">Reference proteome</keyword>
<dbReference type="InterPro" id="IPR010099">
    <property type="entry name" value="SDR39U1"/>
</dbReference>
<dbReference type="RefSeq" id="WP_204657543.1">
    <property type="nucleotide sequence ID" value="NZ_CP056775.1"/>
</dbReference>
<comment type="similarity">
    <text evidence="1">Belongs to the NAD(P)-dependent epimerase/dehydratase family. SDR39U1 subfamily.</text>
</comment>
<sequence>MKKKVVVTGGSGLIGKRLTALLLEKGYEVAHLSRGTQPVTGVKVYQWDVARKYIDPAALEDVHYLVHLAGTNVAEGRWTEERMKYILHSRTDTLALLAETLDARGIRPAAFVSSSGTGYYGKDTGDTRLTEGDLPGADFLGQVCVAWEKAADAIRDMGVRTVKLRTGVVLSRDGGALPQIAAPARFGFGAPLGSGGQWISWIHIEDICRMYIDALENEHWEGPYNAVAGQPVTNAVLTRQICEVLHKPQWLPNVPGFLLKAALGEMSSVVLGSNYAVNHRVAGETSFQYSFPDLKAALKKELG</sequence>
<dbReference type="Pfam" id="PF01370">
    <property type="entry name" value="Epimerase"/>
    <property type="match status" value="1"/>
</dbReference>
<accession>A0ABX7IAP3</accession>
<evidence type="ECO:0000256" key="1">
    <source>
        <dbReference type="ARBA" id="ARBA00009353"/>
    </source>
</evidence>
<dbReference type="InterPro" id="IPR036291">
    <property type="entry name" value="NAD(P)-bd_dom_sf"/>
</dbReference>
<protein>
    <submittedName>
        <fullName evidence="4">TIGR01777 family protein</fullName>
    </submittedName>
</protein>